<dbReference type="PANTHER" id="PTHR14418:SF5">
    <property type="entry name" value="CONDENSIN COMPLEX SUBUNIT 3"/>
    <property type="match status" value="1"/>
</dbReference>
<name>A0A5J4W4G8_9EUKA</name>
<dbReference type="Proteomes" id="UP000324800">
    <property type="component" value="Unassembled WGS sequence"/>
</dbReference>
<dbReference type="GO" id="GO:0007076">
    <property type="term" value="P:mitotic chromosome condensation"/>
    <property type="evidence" value="ECO:0007669"/>
    <property type="project" value="InterPro"/>
</dbReference>
<dbReference type="EMBL" id="SNRW01003515">
    <property type="protein sequence ID" value="KAA6389625.1"/>
    <property type="molecule type" value="Genomic_DNA"/>
</dbReference>
<dbReference type="InterPro" id="IPR027165">
    <property type="entry name" value="CND3"/>
</dbReference>
<dbReference type="PANTHER" id="PTHR14418">
    <property type="entry name" value="CONDENSIN COMPLEX SUBUNIT 3-RELATED"/>
    <property type="match status" value="1"/>
</dbReference>
<protein>
    <submittedName>
        <fullName evidence="1">Uncharacterized protein</fullName>
    </submittedName>
</protein>
<dbReference type="SUPFAM" id="SSF48371">
    <property type="entry name" value="ARM repeat"/>
    <property type="match status" value="1"/>
</dbReference>
<proteinExistence type="predicted"/>
<comment type="caution">
    <text evidence="1">The sequence shown here is derived from an EMBL/GenBank/DDBJ whole genome shotgun (WGS) entry which is preliminary data.</text>
</comment>
<dbReference type="Gene3D" id="1.25.10.10">
    <property type="entry name" value="Leucine-rich Repeat Variant"/>
    <property type="match status" value="1"/>
</dbReference>
<reference evidence="1 2" key="1">
    <citation type="submission" date="2019-03" db="EMBL/GenBank/DDBJ databases">
        <title>Single cell metagenomics reveals metabolic interactions within the superorganism composed of flagellate Streblomastix strix and complex community of Bacteroidetes bacteria on its surface.</title>
        <authorList>
            <person name="Treitli S.C."/>
            <person name="Kolisko M."/>
            <person name="Husnik F."/>
            <person name="Keeling P."/>
            <person name="Hampl V."/>
        </authorList>
    </citation>
    <scope>NUCLEOTIDE SEQUENCE [LARGE SCALE GENOMIC DNA]</scope>
    <source>
        <strain evidence="1">ST1C</strain>
    </source>
</reference>
<evidence type="ECO:0000313" key="1">
    <source>
        <dbReference type="EMBL" id="KAA6389625.1"/>
    </source>
</evidence>
<dbReference type="AlphaFoldDB" id="A0A5J4W4G8"/>
<dbReference type="GO" id="GO:0000796">
    <property type="term" value="C:condensin complex"/>
    <property type="evidence" value="ECO:0007669"/>
    <property type="project" value="InterPro"/>
</dbReference>
<dbReference type="GO" id="GO:0000793">
    <property type="term" value="C:condensed chromosome"/>
    <property type="evidence" value="ECO:0007669"/>
    <property type="project" value="TreeGrafter"/>
</dbReference>
<evidence type="ECO:0000313" key="2">
    <source>
        <dbReference type="Proteomes" id="UP000324800"/>
    </source>
</evidence>
<dbReference type="InterPro" id="IPR016024">
    <property type="entry name" value="ARM-type_fold"/>
</dbReference>
<gene>
    <name evidence="1" type="ORF">EZS28_014846</name>
</gene>
<dbReference type="OrthoDB" id="27187at2759"/>
<organism evidence="1 2">
    <name type="scientific">Streblomastix strix</name>
    <dbReference type="NCBI Taxonomy" id="222440"/>
    <lineage>
        <taxon>Eukaryota</taxon>
        <taxon>Metamonada</taxon>
        <taxon>Preaxostyla</taxon>
        <taxon>Oxymonadida</taxon>
        <taxon>Streblomastigidae</taxon>
        <taxon>Streblomastix</taxon>
    </lineage>
</organism>
<feature type="non-terminal residue" evidence="1">
    <location>
        <position position="181"/>
    </location>
</feature>
<accession>A0A5J4W4G8</accession>
<sequence length="181" mass="20175">MALSVLSTFTRPEQENIVLKTLSGFLDEATQSGRMQSFFSSFTEAVAHVLVAGDDEQRVTMLIQLISKFIVSNNNQNEQKKFSFAESFVAFLCSQASAAHSSVRYHALELIGEILKRLGTEIDYHFTTVDLIQKALLARTSDSKVTVRRMAAFAAHKLQQPHLGLGCPVICSYIKMLQDNE</sequence>
<dbReference type="InterPro" id="IPR011989">
    <property type="entry name" value="ARM-like"/>
</dbReference>